<reference evidence="1 2" key="1">
    <citation type="submission" date="2017-09" db="EMBL/GenBank/DDBJ databases">
        <title>Depth-based differentiation of microbial function through sediment-hosted aquifers and enrichment of novel symbionts in the deep terrestrial subsurface.</title>
        <authorList>
            <person name="Probst A.J."/>
            <person name="Ladd B."/>
            <person name="Jarett J.K."/>
            <person name="Geller-Mcgrath D.E."/>
            <person name="Sieber C.M."/>
            <person name="Emerson J.B."/>
            <person name="Anantharaman K."/>
            <person name="Thomas B.C."/>
            <person name="Malmstrom R."/>
            <person name="Stieglmeier M."/>
            <person name="Klingl A."/>
            <person name="Woyke T."/>
            <person name="Ryan C.M."/>
            <person name="Banfield J.F."/>
        </authorList>
    </citation>
    <scope>NUCLEOTIDE SEQUENCE [LARGE SCALE GENOMIC DNA]</scope>
    <source>
        <strain evidence="1">CG22_combo_CG10-13_8_21_14_all_38_20</strain>
    </source>
</reference>
<organism evidence="1 2">
    <name type="scientific">Candidatus Roizmanbacteria bacterium CG22_combo_CG10-13_8_21_14_all_38_20</name>
    <dbReference type="NCBI Taxonomy" id="1974862"/>
    <lineage>
        <taxon>Bacteria</taxon>
        <taxon>Candidatus Roizmaniibacteriota</taxon>
    </lineage>
</organism>
<name>A0A2H0BX49_9BACT</name>
<evidence type="ECO:0008006" key="3">
    <source>
        <dbReference type="Google" id="ProtNLM"/>
    </source>
</evidence>
<sequence length="260" mass="30067">MTLTESSRNPLDPLYKLDLRQLSFQAMDLDTVLFLIEEGQLQLFKVEDCTDHYHPISWSYINNFLPEQSWFSNPAHFESIHGIRHLLRATLYAAVLAQLEGYDEQETQVACISAGIHDLERINDRDDPEHGLRSGLWFFNNVQAFSNRGVSLSDSDVKEIVAICTYHEYNYDDIPGDVKESYGRSLDIVKHADLLDRYRLPTMRWWPKQQFIRLESVHKLLDLAKYVTLQSELYAMSGYDNSDAIQKAALEVGLLIENYA</sequence>
<gene>
    <name evidence="1" type="ORF">COW99_00660</name>
</gene>
<evidence type="ECO:0000313" key="1">
    <source>
        <dbReference type="EMBL" id="PIP62181.1"/>
    </source>
</evidence>
<dbReference type="AlphaFoldDB" id="A0A2H0BX49"/>
<dbReference type="SUPFAM" id="SSF109604">
    <property type="entry name" value="HD-domain/PDEase-like"/>
    <property type="match status" value="1"/>
</dbReference>
<dbReference type="EMBL" id="PCTA01000003">
    <property type="protein sequence ID" value="PIP62181.1"/>
    <property type="molecule type" value="Genomic_DNA"/>
</dbReference>
<protein>
    <recommendedName>
        <fullName evidence="3">HD/PDEase domain-containing protein</fullName>
    </recommendedName>
</protein>
<dbReference type="Gene3D" id="1.10.3210.10">
    <property type="entry name" value="Hypothetical protein af1432"/>
    <property type="match status" value="1"/>
</dbReference>
<proteinExistence type="predicted"/>
<evidence type="ECO:0000313" key="2">
    <source>
        <dbReference type="Proteomes" id="UP000231246"/>
    </source>
</evidence>
<dbReference type="Proteomes" id="UP000231246">
    <property type="component" value="Unassembled WGS sequence"/>
</dbReference>
<comment type="caution">
    <text evidence="1">The sequence shown here is derived from an EMBL/GenBank/DDBJ whole genome shotgun (WGS) entry which is preliminary data.</text>
</comment>
<accession>A0A2H0BX49</accession>